<dbReference type="SUPFAM" id="SSF51735">
    <property type="entry name" value="NAD(P)-binding Rossmann-fold domains"/>
    <property type="match status" value="1"/>
</dbReference>
<proteinExistence type="predicted"/>
<name>A0A433SI26_ELYCH</name>
<dbReference type="Proteomes" id="UP000271974">
    <property type="component" value="Unassembled WGS sequence"/>
</dbReference>
<dbReference type="STRING" id="188477.A0A433SI26"/>
<dbReference type="InterPro" id="IPR036291">
    <property type="entry name" value="NAD(P)-bd_dom_sf"/>
</dbReference>
<dbReference type="Pfam" id="PF00106">
    <property type="entry name" value="adh_short"/>
    <property type="match status" value="1"/>
</dbReference>
<feature type="non-terminal residue" evidence="1">
    <location>
        <position position="1"/>
    </location>
</feature>
<dbReference type="InterPro" id="IPR002347">
    <property type="entry name" value="SDR_fam"/>
</dbReference>
<dbReference type="PANTHER" id="PTHR43975:SF2">
    <property type="entry name" value="EG:BACR7A4.14 PROTEIN-RELATED"/>
    <property type="match status" value="1"/>
</dbReference>
<organism evidence="1 2">
    <name type="scientific">Elysia chlorotica</name>
    <name type="common">Eastern emerald elysia</name>
    <name type="synonym">Sea slug</name>
    <dbReference type="NCBI Taxonomy" id="188477"/>
    <lineage>
        <taxon>Eukaryota</taxon>
        <taxon>Metazoa</taxon>
        <taxon>Spiralia</taxon>
        <taxon>Lophotrochozoa</taxon>
        <taxon>Mollusca</taxon>
        <taxon>Gastropoda</taxon>
        <taxon>Heterobranchia</taxon>
        <taxon>Euthyneura</taxon>
        <taxon>Panpulmonata</taxon>
        <taxon>Sacoglossa</taxon>
        <taxon>Placobranchoidea</taxon>
        <taxon>Plakobranchidae</taxon>
        <taxon>Elysia</taxon>
    </lineage>
</organism>
<evidence type="ECO:0000313" key="2">
    <source>
        <dbReference type="Proteomes" id="UP000271974"/>
    </source>
</evidence>
<dbReference type="AlphaFoldDB" id="A0A433SI26"/>
<keyword evidence="2" id="KW-1185">Reference proteome</keyword>
<dbReference type="OrthoDB" id="6046936at2759"/>
<comment type="caution">
    <text evidence="1">The sequence shown here is derived from an EMBL/GenBank/DDBJ whole genome shotgun (WGS) entry which is preliminary data.</text>
</comment>
<gene>
    <name evidence="1" type="ORF">EGW08_023786</name>
</gene>
<dbReference type="Gene3D" id="3.40.50.720">
    <property type="entry name" value="NAD(P)-binding Rossmann-like Domain"/>
    <property type="match status" value="1"/>
</dbReference>
<feature type="non-terminal residue" evidence="1">
    <location>
        <position position="134"/>
    </location>
</feature>
<protein>
    <recommendedName>
        <fullName evidence="3">Ketoreductase (KR) domain-containing protein</fullName>
    </recommendedName>
</protein>
<evidence type="ECO:0000313" key="1">
    <source>
        <dbReference type="EMBL" id="RUS68452.1"/>
    </source>
</evidence>
<accession>A0A433SI26</accession>
<dbReference type="EMBL" id="RQTK01002801">
    <property type="protein sequence ID" value="RUS68452.1"/>
    <property type="molecule type" value="Genomic_DNA"/>
</dbReference>
<dbReference type="PANTHER" id="PTHR43975">
    <property type="entry name" value="ZGC:101858"/>
    <property type="match status" value="1"/>
</dbReference>
<sequence length="134" mass="14751">PLRLTQALYYSGASAGIGVAIAQEFAKQGCHLMLCGRDKTRLDQVVTQCQQTAPSDVKIYTTVGDVTSQPVQESIINNTVSQLGGIDVLVSSYFSFLTQSHLDRSAHPTQLQPKRREITPQEYPTLLVLKNCKK</sequence>
<reference evidence="1 2" key="1">
    <citation type="submission" date="2019-01" db="EMBL/GenBank/DDBJ databases">
        <title>A draft genome assembly of the solar-powered sea slug Elysia chlorotica.</title>
        <authorList>
            <person name="Cai H."/>
            <person name="Li Q."/>
            <person name="Fang X."/>
            <person name="Li J."/>
            <person name="Curtis N.E."/>
            <person name="Altenburger A."/>
            <person name="Shibata T."/>
            <person name="Feng M."/>
            <person name="Maeda T."/>
            <person name="Schwartz J.A."/>
            <person name="Shigenobu S."/>
            <person name="Lundholm N."/>
            <person name="Nishiyama T."/>
            <person name="Yang H."/>
            <person name="Hasebe M."/>
            <person name="Li S."/>
            <person name="Pierce S.K."/>
            <person name="Wang J."/>
        </authorList>
    </citation>
    <scope>NUCLEOTIDE SEQUENCE [LARGE SCALE GENOMIC DNA]</scope>
    <source>
        <strain evidence="1">EC2010</strain>
        <tissue evidence="1">Whole organism of an adult</tissue>
    </source>
</reference>
<evidence type="ECO:0008006" key="3">
    <source>
        <dbReference type="Google" id="ProtNLM"/>
    </source>
</evidence>